<dbReference type="EMBL" id="KQ435737">
    <property type="protein sequence ID" value="KOX76965.1"/>
    <property type="molecule type" value="Genomic_DNA"/>
</dbReference>
<reference evidence="2 3" key="1">
    <citation type="submission" date="2015-07" db="EMBL/GenBank/DDBJ databases">
        <title>The genome of Melipona quadrifasciata.</title>
        <authorList>
            <person name="Pan H."/>
            <person name="Kapheim K."/>
        </authorList>
    </citation>
    <scope>NUCLEOTIDE SEQUENCE [LARGE SCALE GENOMIC DNA]</scope>
    <source>
        <strain evidence="2">0111107301</strain>
        <tissue evidence="2">Whole body</tissue>
    </source>
</reference>
<feature type="compositionally biased region" description="Basic and acidic residues" evidence="1">
    <location>
        <begin position="445"/>
        <end position="462"/>
    </location>
</feature>
<evidence type="ECO:0000256" key="1">
    <source>
        <dbReference type="SAM" id="MobiDB-lite"/>
    </source>
</evidence>
<evidence type="ECO:0000313" key="2">
    <source>
        <dbReference type="EMBL" id="KOX76965.1"/>
    </source>
</evidence>
<gene>
    <name evidence="2" type="ORF">WN51_10821</name>
</gene>
<protein>
    <submittedName>
        <fullName evidence="2">Uncharacterized protein</fullName>
    </submittedName>
</protein>
<name>A0A0M9A4C1_9HYME</name>
<feature type="region of interest" description="Disordered" evidence="1">
    <location>
        <begin position="445"/>
        <end position="479"/>
    </location>
</feature>
<sequence>MVYLNGTPYKVIFGPPYTPHDETKRFLLNSSSLLFTKTFNSDCLPPTGIRKHKLLETSHSANTVRDKIEKWLGWSEPTEDREPKVECGTDGLTFMYDHATSYSAVESDGNRAEGHWQLRCPYNRSKGYDVTAITISLRPMVLLWSLAKIRFIYDQFLTAINSTDFRRFAKMVTEFVPAPLLAKFKHDVPAHGTVERKGSIAKILMKPVCLFQLKQRRKVRHFENLDSHQIICFSSIDCVFYEFYSTTKYGLSWREKYFWKGRKIDEGSHPIHGEGSYAFHYASVSFVNAMLCDPGILMQMFAGHFEHIEGSKTACIMYYLFVAKTINRLCLGYVPNDGQKIKSIFIAENYSDRNNNNYLQLLYYLKIQSNIFRNSFGTDEELKKGRQEQHEKLINHEFRLYEQYINGILGEEKFTDIRPEFGRGTPGIRTHYLCIGINGHEAEESIEKRTQEIPPERDRSVPDKATPTGGLPHAPSRIT</sequence>
<dbReference type="Proteomes" id="UP000053105">
    <property type="component" value="Unassembled WGS sequence"/>
</dbReference>
<proteinExistence type="predicted"/>
<evidence type="ECO:0000313" key="3">
    <source>
        <dbReference type="Proteomes" id="UP000053105"/>
    </source>
</evidence>
<dbReference type="AlphaFoldDB" id="A0A0M9A4C1"/>
<organism evidence="2 3">
    <name type="scientific">Melipona quadrifasciata</name>
    <dbReference type="NCBI Taxonomy" id="166423"/>
    <lineage>
        <taxon>Eukaryota</taxon>
        <taxon>Metazoa</taxon>
        <taxon>Ecdysozoa</taxon>
        <taxon>Arthropoda</taxon>
        <taxon>Hexapoda</taxon>
        <taxon>Insecta</taxon>
        <taxon>Pterygota</taxon>
        <taxon>Neoptera</taxon>
        <taxon>Endopterygota</taxon>
        <taxon>Hymenoptera</taxon>
        <taxon>Apocrita</taxon>
        <taxon>Aculeata</taxon>
        <taxon>Apoidea</taxon>
        <taxon>Anthophila</taxon>
        <taxon>Apidae</taxon>
        <taxon>Melipona</taxon>
    </lineage>
</organism>
<accession>A0A0M9A4C1</accession>
<keyword evidence="3" id="KW-1185">Reference proteome</keyword>